<protein>
    <recommendedName>
        <fullName evidence="3">Spo0E like sporulation regulatory protein</fullName>
    </recommendedName>
</protein>
<accession>A0ABS4GW01</accession>
<evidence type="ECO:0008006" key="3">
    <source>
        <dbReference type="Google" id="ProtNLM"/>
    </source>
</evidence>
<organism evidence="1 2">
    <name type="scientific">Ammoniphilus resinae</name>
    <dbReference type="NCBI Taxonomy" id="861532"/>
    <lineage>
        <taxon>Bacteria</taxon>
        <taxon>Bacillati</taxon>
        <taxon>Bacillota</taxon>
        <taxon>Bacilli</taxon>
        <taxon>Bacillales</taxon>
        <taxon>Paenibacillaceae</taxon>
        <taxon>Aneurinibacillus group</taxon>
        <taxon>Ammoniphilus</taxon>
    </lineage>
</organism>
<sequence length="58" mass="6715">MNANESTTIKKIDHLKEQLNRVAESHHWSFTDDEVVMMSQQLDGLIVQFMQEKKASVP</sequence>
<dbReference type="InterPro" id="IPR037208">
    <property type="entry name" value="Spo0E-like_sf"/>
</dbReference>
<gene>
    <name evidence="1" type="ORF">J2Z37_004456</name>
</gene>
<dbReference type="Gene3D" id="4.10.280.10">
    <property type="entry name" value="Helix-loop-helix DNA-binding domain"/>
    <property type="match status" value="1"/>
</dbReference>
<dbReference type="Proteomes" id="UP001519343">
    <property type="component" value="Unassembled WGS sequence"/>
</dbReference>
<dbReference type="InterPro" id="IPR018540">
    <property type="entry name" value="Spo0E-like"/>
</dbReference>
<name>A0ABS4GW01_9BACL</name>
<dbReference type="Pfam" id="PF09388">
    <property type="entry name" value="SpoOE-like"/>
    <property type="match status" value="1"/>
</dbReference>
<keyword evidence="2" id="KW-1185">Reference proteome</keyword>
<reference evidence="1 2" key="1">
    <citation type="submission" date="2021-03" db="EMBL/GenBank/DDBJ databases">
        <title>Genomic Encyclopedia of Type Strains, Phase IV (KMG-IV): sequencing the most valuable type-strain genomes for metagenomic binning, comparative biology and taxonomic classification.</title>
        <authorList>
            <person name="Goeker M."/>
        </authorList>
    </citation>
    <scope>NUCLEOTIDE SEQUENCE [LARGE SCALE GENOMIC DNA]</scope>
    <source>
        <strain evidence="1 2">DSM 24738</strain>
    </source>
</reference>
<comment type="caution">
    <text evidence="1">The sequence shown here is derived from an EMBL/GenBank/DDBJ whole genome shotgun (WGS) entry which is preliminary data.</text>
</comment>
<dbReference type="RefSeq" id="WP_209812426.1">
    <property type="nucleotide sequence ID" value="NZ_JAGGKT010000021.1"/>
</dbReference>
<dbReference type="SUPFAM" id="SSF140500">
    <property type="entry name" value="BAS1536-like"/>
    <property type="match status" value="1"/>
</dbReference>
<proteinExistence type="predicted"/>
<dbReference type="InterPro" id="IPR036638">
    <property type="entry name" value="HLH_DNA-bd_sf"/>
</dbReference>
<dbReference type="EMBL" id="JAGGKT010000021">
    <property type="protein sequence ID" value="MBP1934436.1"/>
    <property type="molecule type" value="Genomic_DNA"/>
</dbReference>
<evidence type="ECO:0000313" key="2">
    <source>
        <dbReference type="Proteomes" id="UP001519343"/>
    </source>
</evidence>
<evidence type="ECO:0000313" key="1">
    <source>
        <dbReference type="EMBL" id="MBP1934436.1"/>
    </source>
</evidence>